<evidence type="ECO:0000256" key="5">
    <source>
        <dbReference type="ARBA" id="ARBA00022801"/>
    </source>
</evidence>
<dbReference type="PANTHER" id="PTHR30620:SF16">
    <property type="entry name" value="LYSOSOMAL BETA GLUCOSIDASE"/>
    <property type="match status" value="1"/>
</dbReference>
<dbReference type="EC" id="3.2.1.21" evidence="3"/>
<evidence type="ECO:0000313" key="10">
    <source>
        <dbReference type="Proteomes" id="UP000429232"/>
    </source>
</evidence>
<dbReference type="RefSeq" id="WP_157525281.1">
    <property type="nucleotide sequence ID" value="NZ_CP066775.1"/>
</dbReference>
<dbReference type="InterPro" id="IPR036962">
    <property type="entry name" value="Glyco_hydro_3_N_sf"/>
</dbReference>
<proteinExistence type="inferred from homology"/>
<protein>
    <recommendedName>
        <fullName evidence="3">beta-glucosidase</fullName>
        <ecNumber evidence="3">3.2.1.21</ecNumber>
    </recommendedName>
</protein>
<dbReference type="Gene3D" id="3.20.20.300">
    <property type="entry name" value="Glycoside hydrolase, family 3, N-terminal domain"/>
    <property type="match status" value="1"/>
</dbReference>
<evidence type="ECO:0000256" key="6">
    <source>
        <dbReference type="ARBA" id="ARBA00023295"/>
    </source>
</evidence>
<organism evidence="9 10">
    <name type="scientific">Mucilaginibacter ginkgonis</name>
    <dbReference type="NCBI Taxonomy" id="2682091"/>
    <lineage>
        <taxon>Bacteria</taxon>
        <taxon>Pseudomonadati</taxon>
        <taxon>Bacteroidota</taxon>
        <taxon>Sphingobacteriia</taxon>
        <taxon>Sphingobacteriales</taxon>
        <taxon>Sphingobacteriaceae</taxon>
        <taxon>Mucilaginibacter</taxon>
    </lineage>
</organism>
<keyword evidence="6" id="KW-0326">Glycosidase</keyword>
<dbReference type="InterPro" id="IPR017853">
    <property type="entry name" value="GH"/>
</dbReference>
<accession>A0A6I4I158</accession>
<evidence type="ECO:0000313" key="9">
    <source>
        <dbReference type="EMBL" id="QQL48620.1"/>
    </source>
</evidence>
<evidence type="ECO:0000259" key="7">
    <source>
        <dbReference type="Pfam" id="PF00933"/>
    </source>
</evidence>
<comment type="catalytic activity">
    <reaction evidence="1">
        <text>Hydrolysis of terminal, non-reducing beta-D-glucosyl residues with release of beta-D-glucose.</text>
        <dbReference type="EC" id="3.2.1.21"/>
    </reaction>
</comment>
<feature type="domain" description="Glycoside hydrolase family 3 C-terminal" evidence="8">
    <location>
        <begin position="521"/>
        <end position="760"/>
    </location>
</feature>
<dbReference type="InterPro" id="IPR051915">
    <property type="entry name" value="Cellulose_Degrad_GH3"/>
</dbReference>
<dbReference type="GO" id="GO:0009251">
    <property type="term" value="P:glucan catabolic process"/>
    <property type="evidence" value="ECO:0007669"/>
    <property type="project" value="TreeGrafter"/>
</dbReference>
<dbReference type="InterPro" id="IPR001764">
    <property type="entry name" value="Glyco_hydro_3_N"/>
</dbReference>
<evidence type="ECO:0000256" key="1">
    <source>
        <dbReference type="ARBA" id="ARBA00000448"/>
    </source>
</evidence>
<dbReference type="SUPFAM" id="SSF51445">
    <property type="entry name" value="(Trans)glycosidases"/>
    <property type="match status" value="1"/>
</dbReference>
<evidence type="ECO:0000259" key="8">
    <source>
        <dbReference type="Pfam" id="PF01915"/>
    </source>
</evidence>
<evidence type="ECO:0000256" key="4">
    <source>
        <dbReference type="ARBA" id="ARBA00022729"/>
    </source>
</evidence>
<dbReference type="AlphaFoldDB" id="A0A6I4I158"/>
<reference evidence="9 10" key="1">
    <citation type="submission" date="2020-12" db="EMBL/GenBank/DDBJ databases">
        <title>HMF7856_wgs.fasta genome submission.</title>
        <authorList>
            <person name="Kang H."/>
            <person name="Kim H."/>
            <person name="Joh K."/>
        </authorList>
    </citation>
    <scope>NUCLEOTIDE SEQUENCE [LARGE SCALE GENOMIC DNA]</scope>
    <source>
        <strain evidence="9 10">HMF7856</strain>
    </source>
</reference>
<sequence length="777" mass="84134">MKLRSTAFAIASFVAATLSANAQQKYTSRDAGQYILVTNNGGQTLGYSASSGVKLLIIDGFAFKDLNKNGKLDKYEDWRLPVDERAKDLASQMSIEQIAGLMLYSRHQPIPNPPGGPFAGTYKGKGYAESGAKPSDLTDQQIAFLTKDNVRHVLVTSVESPAIAATWNNNTQALTEGLGLGIPANNSSDPRHGIVASAEYNAGAGGRISMWPGSLGMAATFDPAVTETFGHIAATEYRALGIATALSPQVDIASEPRWSRVSGTFGEDPQLATDMGRAYIDGFQTSAGDKEIFGGWGYNSVNAMVKHWPSGGSGEGGRDAHYGFGKYAVYPGNNLNGNMKPFLDGAFKLNGKTSSASAVMPYYTISYGQDTKYGENVGNNYNKYIIKDLLRDKYGYDGVVCTDWLVTGDETSIDQFLSGKSWGVEKLTVADRHYKALMAGVDQFGGNSDAAPVLAAYQMGVKDNGEAATCKRFEQSAVRLLRNIFRVGLFENPYLNPAETQTVVGKPEFMKAGYDAQLKSIVMLKNKANVLPLKTMKTVYVPKQYTPAGRNFLGMPIPEKTDYPVNINLVKKYFRVTDDPAKADYALVFINSPASQGGYSADDVKKGGNGYLPISLQYKPYTATDARATSIAGGDPLETFTNRSYKGKTSTAINTSDLNMVTDTYAKMKGKPVIVSVMMNNPTVFGEFEGNANALLVQFGVQDQAVLDIITGKAEPSGLLPLQMPADMHTVENQAEDVPLDMKCYRDAQGHVYDFAYGMNWKGVINDARTAKYSHKK</sequence>
<dbReference type="GO" id="GO:0008422">
    <property type="term" value="F:beta-glucosidase activity"/>
    <property type="evidence" value="ECO:0007669"/>
    <property type="project" value="UniProtKB-EC"/>
</dbReference>
<keyword evidence="4" id="KW-0732">Signal</keyword>
<name>A0A6I4I158_9SPHI</name>
<feature type="domain" description="Glycoside hydrolase family 3 N-terminal" evidence="7">
    <location>
        <begin position="142"/>
        <end position="482"/>
    </location>
</feature>
<dbReference type="InterPro" id="IPR002772">
    <property type="entry name" value="Glyco_hydro_3_C"/>
</dbReference>
<dbReference type="PRINTS" id="PR00133">
    <property type="entry name" value="GLHYDRLASE3"/>
</dbReference>
<evidence type="ECO:0000256" key="2">
    <source>
        <dbReference type="ARBA" id="ARBA00005336"/>
    </source>
</evidence>
<dbReference type="EMBL" id="CP066775">
    <property type="protein sequence ID" value="QQL48620.1"/>
    <property type="molecule type" value="Genomic_DNA"/>
</dbReference>
<dbReference type="Pfam" id="PF00933">
    <property type="entry name" value="Glyco_hydro_3"/>
    <property type="match status" value="1"/>
</dbReference>
<comment type="similarity">
    <text evidence="2">Belongs to the glycosyl hydrolase 3 family.</text>
</comment>
<dbReference type="KEGG" id="mgik:GO620_010535"/>
<dbReference type="Pfam" id="PF01915">
    <property type="entry name" value="Glyco_hydro_3_C"/>
    <property type="match status" value="1"/>
</dbReference>
<dbReference type="Proteomes" id="UP000429232">
    <property type="component" value="Chromosome"/>
</dbReference>
<dbReference type="Gene3D" id="3.40.50.1700">
    <property type="entry name" value="Glycoside hydrolase family 3 C-terminal domain"/>
    <property type="match status" value="1"/>
</dbReference>
<gene>
    <name evidence="9" type="ORF">GO620_010535</name>
</gene>
<dbReference type="SUPFAM" id="SSF52279">
    <property type="entry name" value="Beta-D-glucan exohydrolase, C-terminal domain"/>
    <property type="match status" value="1"/>
</dbReference>
<evidence type="ECO:0000256" key="3">
    <source>
        <dbReference type="ARBA" id="ARBA00012744"/>
    </source>
</evidence>
<keyword evidence="5 9" id="KW-0378">Hydrolase</keyword>
<dbReference type="PANTHER" id="PTHR30620">
    <property type="entry name" value="PERIPLASMIC BETA-GLUCOSIDASE-RELATED"/>
    <property type="match status" value="1"/>
</dbReference>
<dbReference type="InterPro" id="IPR036881">
    <property type="entry name" value="Glyco_hydro_3_C_sf"/>
</dbReference>
<keyword evidence="10" id="KW-1185">Reference proteome</keyword>